<feature type="transmembrane region" description="Helical" evidence="6">
    <location>
        <begin position="179"/>
        <end position="198"/>
    </location>
</feature>
<accession>A0ABN2YS82</accession>
<organism evidence="8 9">
    <name type="scientific">Arthrobacter humicola</name>
    <dbReference type="NCBI Taxonomy" id="409291"/>
    <lineage>
        <taxon>Bacteria</taxon>
        <taxon>Bacillati</taxon>
        <taxon>Actinomycetota</taxon>
        <taxon>Actinomycetes</taxon>
        <taxon>Micrococcales</taxon>
        <taxon>Micrococcaceae</taxon>
        <taxon>Arthrobacter</taxon>
    </lineage>
</organism>
<evidence type="ECO:0000256" key="6">
    <source>
        <dbReference type="SAM" id="Phobius"/>
    </source>
</evidence>
<feature type="transmembrane region" description="Helical" evidence="6">
    <location>
        <begin position="266"/>
        <end position="286"/>
    </location>
</feature>
<evidence type="ECO:0000256" key="3">
    <source>
        <dbReference type="ARBA" id="ARBA00022692"/>
    </source>
</evidence>
<feature type="transmembrane region" description="Helical" evidence="6">
    <location>
        <begin position="355"/>
        <end position="377"/>
    </location>
</feature>
<feature type="transmembrane region" description="Helical" evidence="6">
    <location>
        <begin position="383"/>
        <end position="403"/>
    </location>
</feature>
<keyword evidence="9" id="KW-1185">Reference proteome</keyword>
<keyword evidence="4 6" id="KW-1133">Transmembrane helix</keyword>
<dbReference type="RefSeq" id="WP_344363592.1">
    <property type="nucleotide sequence ID" value="NZ_BAAAQB010000019.1"/>
</dbReference>
<protein>
    <submittedName>
        <fullName evidence="8">MFS transporter</fullName>
    </submittedName>
</protein>
<dbReference type="Gene3D" id="1.20.1250.20">
    <property type="entry name" value="MFS general substrate transporter like domains"/>
    <property type="match status" value="2"/>
</dbReference>
<evidence type="ECO:0000256" key="5">
    <source>
        <dbReference type="ARBA" id="ARBA00023136"/>
    </source>
</evidence>
<feature type="domain" description="Major facilitator superfamily (MFS) profile" evidence="7">
    <location>
        <begin position="22"/>
        <end position="409"/>
    </location>
</feature>
<dbReference type="CDD" id="cd17370">
    <property type="entry name" value="MFS_MJ1317_like"/>
    <property type="match status" value="1"/>
</dbReference>
<keyword evidence="3 6" id="KW-0812">Transmembrane</keyword>
<evidence type="ECO:0000256" key="4">
    <source>
        <dbReference type="ARBA" id="ARBA00022989"/>
    </source>
</evidence>
<dbReference type="EMBL" id="BAAAQB010000019">
    <property type="protein sequence ID" value="GAA2131671.1"/>
    <property type="molecule type" value="Genomic_DNA"/>
</dbReference>
<feature type="transmembrane region" description="Helical" evidence="6">
    <location>
        <begin position="293"/>
        <end position="312"/>
    </location>
</feature>
<dbReference type="InterPro" id="IPR011701">
    <property type="entry name" value="MFS"/>
</dbReference>
<comment type="subcellular location">
    <subcellularLocation>
        <location evidence="1">Cell membrane</location>
        <topology evidence="1">Multi-pass membrane protein</topology>
    </subcellularLocation>
</comment>
<dbReference type="PROSITE" id="PS50850">
    <property type="entry name" value="MFS"/>
    <property type="match status" value="1"/>
</dbReference>
<dbReference type="Pfam" id="PF07690">
    <property type="entry name" value="MFS_1"/>
    <property type="match status" value="1"/>
</dbReference>
<dbReference type="SUPFAM" id="SSF103473">
    <property type="entry name" value="MFS general substrate transporter"/>
    <property type="match status" value="1"/>
</dbReference>
<feature type="transmembrane region" description="Helical" evidence="6">
    <location>
        <begin position="20"/>
        <end position="39"/>
    </location>
</feature>
<proteinExistence type="predicted"/>
<dbReference type="InterPro" id="IPR036259">
    <property type="entry name" value="MFS_trans_sf"/>
</dbReference>
<keyword evidence="5 6" id="KW-0472">Membrane</keyword>
<comment type="caution">
    <text evidence="8">The sequence shown here is derived from an EMBL/GenBank/DDBJ whole genome shotgun (WGS) entry which is preliminary data.</text>
</comment>
<dbReference type="InterPro" id="IPR052425">
    <property type="entry name" value="Uncharacterized_MFS-type"/>
</dbReference>
<dbReference type="PANTHER" id="PTHR42688:SF1">
    <property type="entry name" value="BLR5212 PROTEIN"/>
    <property type="match status" value="1"/>
</dbReference>
<evidence type="ECO:0000256" key="2">
    <source>
        <dbReference type="ARBA" id="ARBA00022475"/>
    </source>
</evidence>
<evidence type="ECO:0000259" key="7">
    <source>
        <dbReference type="PROSITE" id="PS50850"/>
    </source>
</evidence>
<dbReference type="PANTHER" id="PTHR42688">
    <property type="entry name" value="CONSERVED PROTEIN"/>
    <property type="match status" value="1"/>
</dbReference>
<evidence type="ECO:0000313" key="9">
    <source>
        <dbReference type="Proteomes" id="UP001500102"/>
    </source>
</evidence>
<feature type="transmembrane region" description="Helical" evidence="6">
    <location>
        <begin position="233"/>
        <end position="254"/>
    </location>
</feature>
<evidence type="ECO:0000313" key="8">
    <source>
        <dbReference type="EMBL" id="GAA2131671.1"/>
    </source>
</evidence>
<dbReference type="Proteomes" id="UP001500102">
    <property type="component" value="Unassembled WGS sequence"/>
</dbReference>
<feature type="transmembrane region" description="Helical" evidence="6">
    <location>
        <begin position="93"/>
        <end position="120"/>
    </location>
</feature>
<gene>
    <name evidence="8" type="ORF">GCM10009825_13390</name>
</gene>
<sequence>MSHQPLEAARAGKTGPNRLGPMGFVLTFGVVSMLADVVYEGARSITGPFLATLGASAVMVGFITGFGEAVATVLRLGTGPLADKTRKYWPLTIAGYALTVIAVPLLALAGSLWQAAALVIMERFGKAVRTPARDTMLSHAGADMGRGKAFAIHEALDQSGALLGPLLVGLMIAVSGYRLGFGVLAVPGALALIAVLLLRRAAPEPGRYDTHAINEPVAATGLAPARVPLPARFWWYSAFTAISMFGFSTFGVISYHLEVQKVLPSALIPVTYAVSMGAAALAALASGALYDRIGLGGLLIALPLTAAVPFLSFTATPALVWAGAVVWGAALGIHESTLRAAVADLVPTARRGTGYGIFTAIYGLAWLAGSTIIGALYTASYTGLITFTIGTQVVALIAFIPLLGSKAGKASEPAEPGKS</sequence>
<reference evidence="8 9" key="1">
    <citation type="journal article" date="2019" name="Int. J. Syst. Evol. Microbiol.">
        <title>The Global Catalogue of Microorganisms (GCM) 10K type strain sequencing project: providing services to taxonomists for standard genome sequencing and annotation.</title>
        <authorList>
            <consortium name="The Broad Institute Genomics Platform"/>
            <consortium name="The Broad Institute Genome Sequencing Center for Infectious Disease"/>
            <person name="Wu L."/>
            <person name="Ma J."/>
        </authorList>
    </citation>
    <scope>NUCLEOTIDE SEQUENCE [LARGE SCALE GENOMIC DNA]</scope>
    <source>
        <strain evidence="8 9">JCM 15921</strain>
    </source>
</reference>
<evidence type="ECO:0000256" key="1">
    <source>
        <dbReference type="ARBA" id="ARBA00004651"/>
    </source>
</evidence>
<name>A0ABN2YS82_9MICC</name>
<feature type="transmembrane region" description="Helical" evidence="6">
    <location>
        <begin position="51"/>
        <end position="73"/>
    </location>
</feature>
<dbReference type="InterPro" id="IPR020846">
    <property type="entry name" value="MFS_dom"/>
</dbReference>
<keyword evidence="2" id="KW-1003">Cell membrane</keyword>